<evidence type="ECO:0000313" key="2">
    <source>
        <dbReference type="EMBL" id="KAJ0391408.1"/>
    </source>
</evidence>
<accession>A0AAD5L6Q4</accession>
<reference evidence="2" key="1">
    <citation type="submission" date="2021-12" db="EMBL/GenBank/DDBJ databases">
        <title>Prjna785345.</title>
        <authorList>
            <person name="Rujirawat T."/>
            <person name="Krajaejun T."/>
        </authorList>
    </citation>
    <scope>NUCLEOTIDE SEQUENCE</scope>
    <source>
        <strain evidence="2">Pi057C3</strain>
    </source>
</reference>
<sequence>MPSDAPHAPAGSLPDDMPVDPQSGDTHPESSDVAASGADDGADGAQPGDDAARERLALGRRLLDQRLTDLFTATAGSVTRPRRHLDFHVDSPSVGDEGDFDIGDAGGDDEVATGNGDDDVVRARDVSTPASMSVSPNIPPFASVQTPTIVIDVDAEPSPSPGVGGEDLSSPRGVKRPSASNASAGTSNTTGAAVSGGPLTFTGSGDAALVANYTAVPAAAPGAALTVSVFPPVAIPFALGNVRGRSSVLQFSSLDEIHTRSRFNVVMQRVRGGQTPFFPNYAPVRSAGESQLACYGPNGFASMARLLDRRPWDAMWRGRVRHVFLFDPNRLDAAQVDWIHQVLRFMYRYRRHYLQRQHWFPLSRQPSAPSAITSAYATREASDRELVMAFMALVDAAPPVAKAVY</sequence>
<proteinExistence type="predicted"/>
<keyword evidence="3" id="KW-1185">Reference proteome</keyword>
<name>A0AAD5L6Q4_PYTIN</name>
<organism evidence="2 3">
    <name type="scientific">Pythium insidiosum</name>
    <name type="common">Pythiosis disease agent</name>
    <dbReference type="NCBI Taxonomy" id="114742"/>
    <lineage>
        <taxon>Eukaryota</taxon>
        <taxon>Sar</taxon>
        <taxon>Stramenopiles</taxon>
        <taxon>Oomycota</taxon>
        <taxon>Peronosporomycetes</taxon>
        <taxon>Pythiales</taxon>
        <taxon>Pythiaceae</taxon>
        <taxon>Pythium</taxon>
    </lineage>
</organism>
<feature type="region of interest" description="Disordered" evidence="1">
    <location>
        <begin position="153"/>
        <end position="195"/>
    </location>
</feature>
<protein>
    <submittedName>
        <fullName evidence="2">Uncharacterized protein</fullName>
    </submittedName>
</protein>
<feature type="compositionally biased region" description="Low complexity" evidence="1">
    <location>
        <begin position="31"/>
        <end position="49"/>
    </location>
</feature>
<evidence type="ECO:0000313" key="3">
    <source>
        <dbReference type="Proteomes" id="UP001209570"/>
    </source>
</evidence>
<dbReference type="AlphaFoldDB" id="A0AAD5L6Q4"/>
<comment type="caution">
    <text evidence="2">The sequence shown here is derived from an EMBL/GenBank/DDBJ whole genome shotgun (WGS) entry which is preliminary data.</text>
</comment>
<feature type="region of interest" description="Disordered" evidence="1">
    <location>
        <begin position="84"/>
        <end position="121"/>
    </location>
</feature>
<feature type="compositionally biased region" description="Acidic residues" evidence="1">
    <location>
        <begin position="96"/>
        <end position="111"/>
    </location>
</feature>
<feature type="compositionally biased region" description="Low complexity" evidence="1">
    <location>
        <begin position="178"/>
        <end position="195"/>
    </location>
</feature>
<evidence type="ECO:0000256" key="1">
    <source>
        <dbReference type="SAM" id="MobiDB-lite"/>
    </source>
</evidence>
<dbReference type="EMBL" id="JAKCXM010001061">
    <property type="protein sequence ID" value="KAJ0391408.1"/>
    <property type="molecule type" value="Genomic_DNA"/>
</dbReference>
<feature type="region of interest" description="Disordered" evidence="1">
    <location>
        <begin position="1"/>
        <end position="54"/>
    </location>
</feature>
<gene>
    <name evidence="2" type="ORF">P43SY_011498</name>
</gene>
<dbReference type="Proteomes" id="UP001209570">
    <property type="component" value="Unassembled WGS sequence"/>
</dbReference>